<feature type="non-terminal residue" evidence="2">
    <location>
        <position position="1"/>
    </location>
</feature>
<feature type="non-terminal residue" evidence="2">
    <location>
        <position position="42"/>
    </location>
</feature>
<evidence type="ECO:0000313" key="3">
    <source>
        <dbReference type="Proteomes" id="UP000789901"/>
    </source>
</evidence>
<feature type="compositionally biased region" description="Basic residues" evidence="1">
    <location>
        <begin position="16"/>
        <end position="26"/>
    </location>
</feature>
<dbReference type="Proteomes" id="UP000789901">
    <property type="component" value="Unassembled WGS sequence"/>
</dbReference>
<proteinExistence type="predicted"/>
<protein>
    <submittedName>
        <fullName evidence="2">44768_t:CDS:1</fullName>
    </submittedName>
</protein>
<sequence length="42" mass="4679">KEKVNIKGSKKEGKGKGKKRKTKRKALMADKRSATTMYSLAP</sequence>
<feature type="region of interest" description="Disordered" evidence="1">
    <location>
        <begin position="1"/>
        <end position="42"/>
    </location>
</feature>
<keyword evidence="3" id="KW-1185">Reference proteome</keyword>
<accession>A0ABN7XRE2</accession>
<organism evidence="2 3">
    <name type="scientific">Gigaspora margarita</name>
    <dbReference type="NCBI Taxonomy" id="4874"/>
    <lineage>
        <taxon>Eukaryota</taxon>
        <taxon>Fungi</taxon>
        <taxon>Fungi incertae sedis</taxon>
        <taxon>Mucoromycota</taxon>
        <taxon>Glomeromycotina</taxon>
        <taxon>Glomeromycetes</taxon>
        <taxon>Diversisporales</taxon>
        <taxon>Gigasporaceae</taxon>
        <taxon>Gigaspora</taxon>
    </lineage>
</organism>
<gene>
    <name evidence="2" type="ORF">GMARGA_LOCUS45724</name>
</gene>
<dbReference type="EMBL" id="CAJVQB010165227">
    <property type="protein sequence ID" value="CAG8856903.1"/>
    <property type="molecule type" value="Genomic_DNA"/>
</dbReference>
<evidence type="ECO:0000256" key="1">
    <source>
        <dbReference type="SAM" id="MobiDB-lite"/>
    </source>
</evidence>
<feature type="compositionally biased region" description="Basic and acidic residues" evidence="1">
    <location>
        <begin position="1"/>
        <end position="15"/>
    </location>
</feature>
<evidence type="ECO:0000313" key="2">
    <source>
        <dbReference type="EMBL" id="CAG8856903.1"/>
    </source>
</evidence>
<comment type="caution">
    <text evidence="2">The sequence shown here is derived from an EMBL/GenBank/DDBJ whole genome shotgun (WGS) entry which is preliminary data.</text>
</comment>
<reference evidence="2 3" key="1">
    <citation type="submission" date="2021-06" db="EMBL/GenBank/DDBJ databases">
        <authorList>
            <person name="Kallberg Y."/>
            <person name="Tangrot J."/>
            <person name="Rosling A."/>
        </authorList>
    </citation>
    <scope>NUCLEOTIDE SEQUENCE [LARGE SCALE GENOMIC DNA]</scope>
    <source>
        <strain evidence="2 3">120-4 pot B 10/14</strain>
    </source>
</reference>
<name>A0ABN7XRE2_GIGMA</name>